<dbReference type="InParanoid" id="A7RLK0"/>
<dbReference type="InterPro" id="IPR006623">
    <property type="entry name" value="THEG"/>
</dbReference>
<dbReference type="PhylomeDB" id="A7RLK0"/>
<feature type="compositionally biased region" description="Basic and acidic residues" evidence="2">
    <location>
        <begin position="30"/>
        <end position="43"/>
    </location>
</feature>
<dbReference type="Pfam" id="PF14912">
    <property type="entry name" value="THEG"/>
    <property type="match status" value="3"/>
</dbReference>
<accession>A7RLK0</accession>
<dbReference type="EMBL" id="DS469518">
    <property type="protein sequence ID" value="EDO47705.1"/>
    <property type="molecule type" value="Genomic_DNA"/>
</dbReference>
<sequence length="361" mass="41663">MKFELIISNKNELTQLLEEVKEKQRRKQRGEKEETAQQKERRERLFRINHPMPSFQEAYRDHGMSRFVKLARPKENKAVWMTSFWPINWGDQSMMWPVSKNALSYKGTPRLEELATPKKDHRLDHPDRIPTESYDFSCGRPSVILKVNPLAMKAEPSDRVVELAKPKQTIPEFEERVQRDNYVFSCGRSSPIWAVSLGAKTAEERERTMQLAQPKKPDARYRPCRDPIWPVAEAAKRGSPTPRVENLARPKTRPDGPFREPTWQVSSASRRAVASARVQELAKSKQLAEGYQPCRNVETPVPKSALRAIATDRTQSLSKPVVRETMDHVQFNPDAFRVSETALRGRVPDRVLELAQPFSRK</sequence>
<name>A7RLK0_NEMVE</name>
<keyword evidence="1" id="KW-0677">Repeat</keyword>
<protein>
    <recommendedName>
        <fullName evidence="5">Testicular haploid expressed gene protein-like</fullName>
    </recommendedName>
</protein>
<dbReference type="SMART" id="SM00705">
    <property type="entry name" value="THEG"/>
    <property type="match status" value="8"/>
</dbReference>
<evidence type="ECO:0000313" key="3">
    <source>
        <dbReference type="EMBL" id="EDO47705.1"/>
    </source>
</evidence>
<feature type="region of interest" description="Disordered" evidence="2">
    <location>
        <begin position="21"/>
        <end position="43"/>
    </location>
</feature>
<dbReference type="HOGENOM" id="CLU_061711_1_0_1"/>
<proteinExistence type="predicted"/>
<feature type="region of interest" description="Disordered" evidence="2">
    <location>
        <begin position="235"/>
        <end position="262"/>
    </location>
</feature>
<evidence type="ECO:0000313" key="4">
    <source>
        <dbReference type="Proteomes" id="UP000001593"/>
    </source>
</evidence>
<dbReference type="STRING" id="45351.A7RLK0"/>
<dbReference type="OMA" id="DRDAHWP"/>
<evidence type="ECO:0000256" key="1">
    <source>
        <dbReference type="ARBA" id="ARBA00022737"/>
    </source>
</evidence>
<evidence type="ECO:0000256" key="2">
    <source>
        <dbReference type="SAM" id="MobiDB-lite"/>
    </source>
</evidence>
<gene>
    <name evidence="3" type="ORF">NEMVEDRAFT_v1g160170</name>
</gene>
<organism evidence="3 4">
    <name type="scientific">Nematostella vectensis</name>
    <name type="common">Starlet sea anemone</name>
    <dbReference type="NCBI Taxonomy" id="45351"/>
    <lineage>
        <taxon>Eukaryota</taxon>
        <taxon>Metazoa</taxon>
        <taxon>Cnidaria</taxon>
        <taxon>Anthozoa</taxon>
        <taxon>Hexacorallia</taxon>
        <taxon>Actiniaria</taxon>
        <taxon>Edwardsiidae</taxon>
        <taxon>Nematostella</taxon>
    </lineage>
</organism>
<dbReference type="Proteomes" id="UP000001593">
    <property type="component" value="Unassembled WGS sequence"/>
</dbReference>
<dbReference type="InterPro" id="IPR042401">
    <property type="entry name" value="SPMAP2-like"/>
</dbReference>
<evidence type="ECO:0008006" key="5">
    <source>
        <dbReference type="Google" id="ProtNLM"/>
    </source>
</evidence>
<keyword evidence="4" id="KW-1185">Reference proteome</keyword>
<dbReference type="AlphaFoldDB" id="A7RLK0"/>
<dbReference type="PANTHER" id="PTHR15901">
    <property type="entry name" value="TESTICULAR HAPLOID EXPRESSED GENE PROTEIN"/>
    <property type="match status" value="1"/>
</dbReference>
<dbReference type="eggNOG" id="ENOG502S0I9">
    <property type="taxonomic scope" value="Eukaryota"/>
</dbReference>
<feature type="compositionally biased region" description="Basic and acidic residues" evidence="2">
    <location>
        <begin position="246"/>
        <end position="258"/>
    </location>
</feature>
<reference evidence="3 4" key="1">
    <citation type="journal article" date="2007" name="Science">
        <title>Sea anemone genome reveals ancestral eumetazoan gene repertoire and genomic organization.</title>
        <authorList>
            <person name="Putnam N.H."/>
            <person name="Srivastava M."/>
            <person name="Hellsten U."/>
            <person name="Dirks B."/>
            <person name="Chapman J."/>
            <person name="Salamov A."/>
            <person name="Terry A."/>
            <person name="Shapiro H."/>
            <person name="Lindquist E."/>
            <person name="Kapitonov V.V."/>
            <person name="Jurka J."/>
            <person name="Genikhovich G."/>
            <person name="Grigoriev I.V."/>
            <person name="Lucas S.M."/>
            <person name="Steele R.E."/>
            <person name="Finnerty J.R."/>
            <person name="Technau U."/>
            <person name="Martindale M.Q."/>
            <person name="Rokhsar D.S."/>
        </authorList>
    </citation>
    <scope>NUCLEOTIDE SEQUENCE [LARGE SCALE GENOMIC DNA]</scope>
    <source>
        <strain evidence="4">CH2 X CH6</strain>
    </source>
</reference>
<dbReference type="PANTHER" id="PTHR15901:SF16">
    <property type="entry name" value="TESTICULAR HAPLOID EXPRESSED GENE PROTEIN"/>
    <property type="match status" value="1"/>
</dbReference>